<evidence type="ECO:0000313" key="3">
    <source>
        <dbReference type="Proteomes" id="UP000192907"/>
    </source>
</evidence>
<reference evidence="3" key="1">
    <citation type="submission" date="2017-04" db="EMBL/GenBank/DDBJ databases">
        <authorList>
            <person name="Varghese N."/>
            <person name="Submissions S."/>
        </authorList>
    </citation>
    <scope>NUCLEOTIDE SEQUENCE [LARGE SCALE GENOMIC DNA]</scope>
    <source>
        <strain evidence="3">RKEM611</strain>
    </source>
</reference>
<dbReference type="Gene3D" id="3.40.50.1820">
    <property type="entry name" value="alpha/beta hydrolase"/>
    <property type="match status" value="1"/>
</dbReference>
<dbReference type="EMBL" id="FWZT01000021">
    <property type="protein sequence ID" value="SMF63258.1"/>
    <property type="molecule type" value="Genomic_DNA"/>
</dbReference>
<dbReference type="InterPro" id="IPR022742">
    <property type="entry name" value="Hydrolase_4"/>
</dbReference>
<proteinExistence type="predicted"/>
<evidence type="ECO:0000259" key="1">
    <source>
        <dbReference type="Pfam" id="PF12146"/>
    </source>
</evidence>
<dbReference type="RefSeq" id="WP_159455589.1">
    <property type="nucleotide sequence ID" value="NZ_SLZT01000021.1"/>
</dbReference>
<dbReference type="PANTHER" id="PTHR11614">
    <property type="entry name" value="PHOSPHOLIPASE-RELATED"/>
    <property type="match status" value="1"/>
</dbReference>
<gene>
    <name evidence="2" type="ORF">SAMN06296036_121126</name>
</gene>
<name>A0A1Y6CGW4_9BACT</name>
<dbReference type="InterPro" id="IPR051044">
    <property type="entry name" value="MAG_DAG_Lipase"/>
</dbReference>
<dbReference type="STRING" id="1513793.SAMN06296036_121126"/>
<dbReference type="SUPFAM" id="SSF53474">
    <property type="entry name" value="alpha/beta-Hydrolases"/>
    <property type="match status" value="1"/>
</dbReference>
<organism evidence="2 3">
    <name type="scientific">Pseudobacteriovorax antillogorgiicola</name>
    <dbReference type="NCBI Taxonomy" id="1513793"/>
    <lineage>
        <taxon>Bacteria</taxon>
        <taxon>Pseudomonadati</taxon>
        <taxon>Bdellovibrionota</taxon>
        <taxon>Oligoflexia</taxon>
        <taxon>Oligoflexales</taxon>
        <taxon>Pseudobacteriovoracaceae</taxon>
        <taxon>Pseudobacteriovorax</taxon>
    </lineage>
</organism>
<keyword evidence="3" id="KW-1185">Reference proteome</keyword>
<protein>
    <submittedName>
        <fullName evidence="2">Lysophospholipase</fullName>
    </submittedName>
</protein>
<accession>A0A1Y6CGW4</accession>
<dbReference type="AlphaFoldDB" id="A0A1Y6CGW4"/>
<dbReference type="Pfam" id="PF12146">
    <property type="entry name" value="Hydrolase_4"/>
    <property type="match status" value="1"/>
</dbReference>
<dbReference type="Proteomes" id="UP000192907">
    <property type="component" value="Unassembled WGS sequence"/>
</dbReference>
<feature type="domain" description="Serine aminopeptidase S33" evidence="1">
    <location>
        <begin position="71"/>
        <end position="310"/>
    </location>
</feature>
<sequence>MQEVITSCSFAPVFPYDPKQSRKSPQMPVSPEGFPDLPADWINEFEVFKGSDNKTQLFGNLFRPKKWRGDQAHKALVVLHGQGEHGGRYLHFPHYLKDQVSSVYALDHRGHGHSQGRRGHVDHFDQYAEDAELAINRFYEYLLERFGKAEIHLLGHSMGGQIAIRTMIKYADLPIASATVSSPMFDLAFEVPKIKEIAGRIMNRIAPAVSLPGEPLADLVSRDPRVCRHYRQDPLNHGFVSSAFYYSYLECRDDSYHKADTIHYPLMVQVAGEDKIIKPKSIESFYDRLKPGNMLHKYNDMYHEIYNEPDRDKAFAHLQQWISSHSKS</sequence>
<dbReference type="InterPro" id="IPR029058">
    <property type="entry name" value="AB_hydrolase_fold"/>
</dbReference>
<evidence type="ECO:0000313" key="2">
    <source>
        <dbReference type="EMBL" id="SMF63258.1"/>
    </source>
</evidence>